<dbReference type="RefSeq" id="WP_327794240.1">
    <property type="nucleotide sequence ID" value="NZ_JADQAZ010000002.1"/>
</dbReference>
<dbReference type="GO" id="GO:0005524">
    <property type="term" value="F:ATP binding"/>
    <property type="evidence" value="ECO:0007669"/>
    <property type="project" value="UniProtKB-UniRule"/>
</dbReference>
<dbReference type="InterPro" id="IPR010923">
    <property type="entry name" value="T(6)A37_SUA5"/>
</dbReference>
<dbReference type="InterPro" id="IPR050156">
    <property type="entry name" value="TC-AMP_synthase_SUA5"/>
</dbReference>
<feature type="domain" description="YrdC-like" evidence="15">
    <location>
        <begin position="12"/>
        <end position="198"/>
    </location>
</feature>
<accession>A0AAP2CP61</accession>
<dbReference type="InterPro" id="IPR038385">
    <property type="entry name" value="Sua5/YwlC_C"/>
</dbReference>
<keyword evidence="8 13" id="KW-0548">Nucleotidyltransferase</keyword>
<evidence type="ECO:0000256" key="3">
    <source>
        <dbReference type="ARBA" id="ARBA00012584"/>
    </source>
</evidence>
<sequence length="318" mass="32261">MNTTTRLLPADPEGIKAAAALLQAGDLVAFPTETVYGLGADARNDAAVAGIYAAKGRPSFNPLIVHLPDLEAATALADLSPTALRLAKAFWPGPLTLVARTRPDSGLSPLCFAGLPTVALRVPAAPVARSLLRAFGGPLAAPSANLSGQVSPTTAAHVMTGLSSRIAAVLDGGPCTVGLESTIVDGTDGPVILRHGGISAEALAEVHGAPLPQAVTPTAPDRPNAPGQLSSHYAPRAALRLNAERPHENEVLLAFGDAKGAMNLSPAGDLNEAAANLFAYLIALDEGGVEAIAVSPIPETGLGKAINDRLQRAAAPRD</sequence>
<feature type="binding site" evidence="14">
    <location>
        <position position="143"/>
    </location>
    <ligand>
        <name>ATP</name>
        <dbReference type="ChEBI" id="CHEBI:30616"/>
    </ligand>
</feature>
<dbReference type="EMBL" id="JADQAZ010000002">
    <property type="protein sequence ID" value="MBT0958024.1"/>
    <property type="molecule type" value="Genomic_DNA"/>
</dbReference>
<dbReference type="Pfam" id="PF01300">
    <property type="entry name" value="Sua5_yciO_yrdC"/>
    <property type="match status" value="1"/>
</dbReference>
<evidence type="ECO:0000256" key="12">
    <source>
        <dbReference type="ARBA" id="ARBA00048366"/>
    </source>
</evidence>
<feature type="binding site" evidence="14">
    <location>
        <position position="194"/>
    </location>
    <ligand>
        <name>ATP</name>
        <dbReference type="ChEBI" id="CHEBI:30616"/>
    </ligand>
</feature>
<dbReference type="SUPFAM" id="SSF55821">
    <property type="entry name" value="YrdC/RibB"/>
    <property type="match status" value="1"/>
</dbReference>
<protein>
    <recommendedName>
        <fullName evidence="4 13">Threonylcarbamoyl-AMP synthase</fullName>
        <shortName evidence="13">TC-AMP synthase</shortName>
        <ecNumber evidence="3 13">2.7.7.87</ecNumber>
    </recommendedName>
    <alternativeName>
        <fullName evidence="11 13">L-threonylcarbamoyladenylate synthase</fullName>
    </alternativeName>
</protein>
<comment type="similarity">
    <text evidence="2 13">Belongs to the SUA5 family.</text>
</comment>
<gene>
    <name evidence="16" type="ORF">IV417_11560</name>
</gene>
<keyword evidence="5 13" id="KW-0963">Cytoplasm</keyword>
<proteinExistence type="inferred from homology"/>
<feature type="binding site" evidence="14">
    <location>
        <position position="233"/>
    </location>
    <ligand>
        <name>ATP</name>
        <dbReference type="ChEBI" id="CHEBI:30616"/>
    </ligand>
</feature>
<feature type="binding site" evidence="14">
    <location>
        <position position="121"/>
    </location>
    <ligand>
        <name>L-threonine</name>
        <dbReference type="ChEBI" id="CHEBI:57926"/>
    </ligand>
</feature>
<dbReference type="PIRSF" id="PIRSF004930">
    <property type="entry name" value="Tln_factor_SUA5"/>
    <property type="match status" value="1"/>
</dbReference>
<dbReference type="Pfam" id="PF03481">
    <property type="entry name" value="Sua5_C"/>
    <property type="match status" value="1"/>
</dbReference>
<evidence type="ECO:0000256" key="9">
    <source>
        <dbReference type="ARBA" id="ARBA00022741"/>
    </source>
</evidence>
<dbReference type="GO" id="GO:0003725">
    <property type="term" value="F:double-stranded RNA binding"/>
    <property type="evidence" value="ECO:0007669"/>
    <property type="project" value="UniProtKB-UniRule"/>
</dbReference>
<dbReference type="GO" id="GO:0005737">
    <property type="term" value="C:cytoplasm"/>
    <property type="evidence" value="ECO:0007669"/>
    <property type="project" value="UniProtKB-SubCell"/>
</dbReference>
<evidence type="ECO:0000313" key="16">
    <source>
        <dbReference type="EMBL" id="MBT0958024.1"/>
    </source>
</evidence>
<organism evidence="16 17">
    <name type="scientific">Harenicola maris</name>
    <dbReference type="NCBI Taxonomy" id="2841044"/>
    <lineage>
        <taxon>Bacteria</taxon>
        <taxon>Pseudomonadati</taxon>
        <taxon>Pseudomonadota</taxon>
        <taxon>Alphaproteobacteria</taxon>
        <taxon>Rhodobacterales</taxon>
        <taxon>Paracoccaceae</taxon>
        <taxon>Harenicola</taxon>
    </lineage>
</organism>
<dbReference type="FunFam" id="3.90.870.10:FF:000009">
    <property type="entry name" value="Threonylcarbamoyl-AMP synthase, putative"/>
    <property type="match status" value="1"/>
</dbReference>
<keyword evidence="10 13" id="KW-0067">ATP-binding</keyword>
<comment type="caution">
    <text evidence="16">The sequence shown here is derived from an EMBL/GenBank/DDBJ whole genome shotgun (WGS) entry which is preliminary data.</text>
</comment>
<reference evidence="16 17" key="1">
    <citation type="journal article" date="2021" name="Arch. Microbiol.">
        <title>Harenicola maris gen. nov., sp. nov. isolated from the Sea of Japan shallow sediments.</title>
        <authorList>
            <person name="Romanenko L.A."/>
            <person name="Kurilenko V.V."/>
            <person name="Chernysheva N.Y."/>
            <person name="Tekutyeva L.A."/>
            <person name="Velansky P.V."/>
            <person name="Svetashev V.I."/>
            <person name="Isaeva M.P."/>
        </authorList>
    </citation>
    <scope>NUCLEOTIDE SEQUENCE [LARGE SCALE GENOMIC DNA]</scope>
    <source>
        <strain evidence="16 17">KMM 3653</strain>
    </source>
</reference>
<feature type="binding site" evidence="14">
    <location>
        <position position="117"/>
    </location>
    <ligand>
        <name>ATP</name>
        <dbReference type="ChEBI" id="CHEBI:30616"/>
    </ligand>
</feature>
<feature type="binding site" evidence="14">
    <location>
        <position position="141"/>
    </location>
    <ligand>
        <name>L-threonine</name>
        <dbReference type="ChEBI" id="CHEBI:57926"/>
    </ligand>
</feature>
<evidence type="ECO:0000256" key="10">
    <source>
        <dbReference type="ARBA" id="ARBA00022840"/>
    </source>
</evidence>
<evidence type="ECO:0000256" key="4">
    <source>
        <dbReference type="ARBA" id="ARBA00015492"/>
    </source>
</evidence>
<dbReference type="GO" id="GO:0006450">
    <property type="term" value="P:regulation of translational fidelity"/>
    <property type="evidence" value="ECO:0007669"/>
    <property type="project" value="TreeGrafter"/>
</dbReference>
<evidence type="ECO:0000256" key="6">
    <source>
        <dbReference type="ARBA" id="ARBA00022679"/>
    </source>
</evidence>
<dbReference type="PANTHER" id="PTHR17490">
    <property type="entry name" value="SUA5"/>
    <property type="match status" value="1"/>
</dbReference>
<dbReference type="EC" id="2.7.7.87" evidence="3 13"/>
<keyword evidence="9 13" id="KW-0547">Nucleotide-binding</keyword>
<dbReference type="AlphaFoldDB" id="A0AAP2CP61"/>
<dbReference type="PROSITE" id="PS51163">
    <property type="entry name" value="YRDC"/>
    <property type="match status" value="1"/>
</dbReference>
<dbReference type="Proteomes" id="UP001315686">
    <property type="component" value="Unassembled WGS sequence"/>
</dbReference>
<evidence type="ECO:0000256" key="8">
    <source>
        <dbReference type="ARBA" id="ARBA00022695"/>
    </source>
</evidence>
<feature type="binding site" evidence="14">
    <location>
        <position position="61"/>
    </location>
    <ligand>
        <name>ATP</name>
        <dbReference type="ChEBI" id="CHEBI:30616"/>
    </ligand>
</feature>
<dbReference type="GO" id="GO:0061710">
    <property type="term" value="F:L-threonylcarbamoyladenylate synthase"/>
    <property type="evidence" value="ECO:0007669"/>
    <property type="project" value="UniProtKB-EC"/>
</dbReference>
<evidence type="ECO:0000256" key="2">
    <source>
        <dbReference type="ARBA" id="ARBA00007663"/>
    </source>
</evidence>
<dbReference type="PANTHER" id="PTHR17490:SF16">
    <property type="entry name" value="THREONYLCARBAMOYL-AMP SYNTHASE"/>
    <property type="match status" value="1"/>
</dbReference>
<evidence type="ECO:0000256" key="1">
    <source>
        <dbReference type="ARBA" id="ARBA00004496"/>
    </source>
</evidence>
<dbReference type="InterPro" id="IPR005145">
    <property type="entry name" value="Sua5_C"/>
</dbReference>
<keyword evidence="6 13" id="KW-0808">Transferase</keyword>
<dbReference type="NCBIfam" id="TIGR00057">
    <property type="entry name" value="L-threonylcarbamoyladenylate synthase"/>
    <property type="match status" value="1"/>
</dbReference>
<dbReference type="Gene3D" id="3.40.50.11030">
    <property type="entry name" value="Threonylcarbamoyl-AMP synthase, C-terminal domain"/>
    <property type="match status" value="1"/>
</dbReference>
<evidence type="ECO:0000256" key="5">
    <source>
        <dbReference type="ARBA" id="ARBA00022490"/>
    </source>
</evidence>
<feature type="binding site" evidence="14">
    <location>
        <position position="181"/>
    </location>
    <ligand>
        <name>L-threonine</name>
        <dbReference type="ChEBI" id="CHEBI:57926"/>
    </ligand>
</feature>
<evidence type="ECO:0000256" key="7">
    <source>
        <dbReference type="ARBA" id="ARBA00022694"/>
    </source>
</evidence>
<comment type="function">
    <text evidence="13">Required for the formation of a threonylcarbamoyl group on adenosine at position 37 (t(6)A37) in tRNAs that read codons beginning with adenine.</text>
</comment>
<keyword evidence="7 13" id="KW-0819">tRNA processing</keyword>
<comment type="subcellular location">
    <subcellularLocation>
        <location evidence="1 13">Cytoplasm</location>
    </subcellularLocation>
</comment>
<dbReference type="InterPro" id="IPR006070">
    <property type="entry name" value="Sua5-like_dom"/>
</dbReference>
<comment type="catalytic activity">
    <reaction evidence="12 13">
        <text>L-threonine + hydrogencarbonate + ATP = L-threonylcarbamoyladenylate + diphosphate + H2O</text>
        <dbReference type="Rhea" id="RHEA:36407"/>
        <dbReference type="ChEBI" id="CHEBI:15377"/>
        <dbReference type="ChEBI" id="CHEBI:17544"/>
        <dbReference type="ChEBI" id="CHEBI:30616"/>
        <dbReference type="ChEBI" id="CHEBI:33019"/>
        <dbReference type="ChEBI" id="CHEBI:57926"/>
        <dbReference type="ChEBI" id="CHEBI:73682"/>
        <dbReference type="EC" id="2.7.7.87"/>
    </reaction>
</comment>
<dbReference type="GO" id="GO:0008033">
    <property type="term" value="P:tRNA processing"/>
    <property type="evidence" value="ECO:0007669"/>
    <property type="project" value="UniProtKB-KW"/>
</dbReference>
<dbReference type="InterPro" id="IPR017945">
    <property type="entry name" value="DHBP_synth_RibB-like_a/b_dom"/>
</dbReference>
<evidence type="ECO:0000256" key="11">
    <source>
        <dbReference type="ARBA" id="ARBA00029774"/>
    </source>
</evidence>
<feature type="binding site" evidence="14">
    <location>
        <position position="34"/>
    </location>
    <ligand>
        <name>L-threonine</name>
        <dbReference type="ChEBI" id="CHEBI:57926"/>
    </ligand>
</feature>
<evidence type="ECO:0000256" key="14">
    <source>
        <dbReference type="PIRSR" id="PIRSR004930-1"/>
    </source>
</evidence>
<evidence type="ECO:0000256" key="13">
    <source>
        <dbReference type="PIRNR" id="PIRNR004930"/>
    </source>
</evidence>
<keyword evidence="17" id="KW-1185">Reference proteome</keyword>
<evidence type="ECO:0000313" key="17">
    <source>
        <dbReference type="Proteomes" id="UP001315686"/>
    </source>
</evidence>
<name>A0AAP2CP61_9RHOB</name>
<dbReference type="GO" id="GO:0000049">
    <property type="term" value="F:tRNA binding"/>
    <property type="evidence" value="ECO:0007669"/>
    <property type="project" value="TreeGrafter"/>
</dbReference>
<dbReference type="Gene3D" id="3.90.870.10">
    <property type="entry name" value="DHBP synthase"/>
    <property type="match status" value="1"/>
</dbReference>
<feature type="binding site" evidence="14">
    <location>
        <position position="151"/>
    </location>
    <ligand>
        <name>ATP</name>
        <dbReference type="ChEBI" id="CHEBI:30616"/>
    </ligand>
</feature>
<evidence type="ECO:0000259" key="15">
    <source>
        <dbReference type="PROSITE" id="PS51163"/>
    </source>
</evidence>
<feature type="binding site" evidence="14">
    <location>
        <position position="66"/>
    </location>
    <ligand>
        <name>L-threonine</name>
        <dbReference type="ChEBI" id="CHEBI:57926"/>
    </ligand>
</feature>
<feature type="binding site" evidence="14">
    <location>
        <position position="57"/>
    </location>
    <ligand>
        <name>ATP</name>
        <dbReference type="ChEBI" id="CHEBI:30616"/>
    </ligand>
</feature>